<comment type="caution">
    <text evidence="1">The sequence shown here is derived from an EMBL/GenBank/DDBJ whole genome shotgun (WGS) entry which is preliminary data.</text>
</comment>
<protein>
    <recommendedName>
        <fullName evidence="3">Fe2OG dioxygenase domain-containing protein</fullName>
    </recommendedName>
</protein>
<name>A0ABT0RDY6_9SPHN</name>
<keyword evidence="2" id="KW-1185">Reference proteome</keyword>
<organism evidence="1 2">
    <name type="scientific">Sphingomonas anseongensis</name>
    <dbReference type="NCBI Taxonomy" id="2908207"/>
    <lineage>
        <taxon>Bacteria</taxon>
        <taxon>Pseudomonadati</taxon>
        <taxon>Pseudomonadota</taxon>
        <taxon>Alphaproteobacteria</taxon>
        <taxon>Sphingomonadales</taxon>
        <taxon>Sphingomonadaceae</taxon>
        <taxon>Sphingomonas</taxon>
    </lineage>
</organism>
<dbReference type="Proteomes" id="UP001165343">
    <property type="component" value="Unassembled WGS sequence"/>
</dbReference>
<evidence type="ECO:0000313" key="2">
    <source>
        <dbReference type="Proteomes" id="UP001165343"/>
    </source>
</evidence>
<dbReference type="RefSeq" id="WP_249867408.1">
    <property type="nucleotide sequence ID" value="NZ_JAMGBC010000001.1"/>
</dbReference>
<evidence type="ECO:0000313" key="1">
    <source>
        <dbReference type="EMBL" id="MCL6678456.1"/>
    </source>
</evidence>
<gene>
    <name evidence="1" type="ORF">LZ519_03875</name>
</gene>
<reference evidence="1" key="1">
    <citation type="submission" date="2022-05" db="EMBL/GenBank/DDBJ databases">
        <authorList>
            <person name="Jo J.-H."/>
            <person name="Im W.-T."/>
        </authorList>
    </citation>
    <scope>NUCLEOTIDE SEQUENCE</scope>
    <source>
        <strain evidence="1">RG327</strain>
    </source>
</reference>
<accession>A0ABT0RDY6</accession>
<sequence length="214" mass="24455">MDVLGDFDRDGFAHLRGLIPGEVARAFMGRLKEATRGRAIPLSKPQPFPAVLKHPAFDVSSDAFKPMEFFLWGLTPIMSQLLGRRLLPSYTYFRIYLKGDICRIHSDRPSSEFGLSLTLDYSDGEVWDLQLGKERIDSLYPLSDDFGSMDYASIGMQVGDAVLYQGSHYAHGRMQPNPNKWSAHLFLFFVDRDGPYRQHAFDEKNFEKVDFTFV</sequence>
<dbReference type="EMBL" id="JAMGBC010000001">
    <property type="protein sequence ID" value="MCL6678456.1"/>
    <property type="molecule type" value="Genomic_DNA"/>
</dbReference>
<proteinExistence type="predicted"/>
<evidence type="ECO:0008006" key="3">
    <source>
        <dbReference type="Google" id="ProtNLM"/>
    </source>
</evidence>